<dbReference type="InterPro" id="IPR036409">
    <property type="entry name" value="Aldolase_II/adducin_N_sf"/>
</dbReference>
<proteinExistence type="predicted"/>
<dbReference type="CDD" id="cd01169">
    <property type="entry name" value="HMPP_kinase"/>
    <property type="match status" value="1"/>
</dbReference>
<dbReference type="Pfam" id="PF08543">
    <property type="entry name" value="Phos_pyr_kin"/>
    <property type="match status" value="1"/>
</dbReference>
<dbReference type="SUPFAM" id="SSF53639">
    <property type="entry name" value="AraD/HMP-PK domain-like"/>
    <property type="match status" value="1"/>
</dbReference>
<dbReference type="Gene3D" id="3.40.225.10">
    <property type="entry name" value="Class II aldolase/adducin N-terminal domain"/>
    <property type="match status" value="1"/>
</dbReference>
<dbReference type="NCBIfam" id="TIGR00097">
    <property type="entry name" value="HMP-P_kinase"/>
    <property type="match status" value="1"/>
</dbReference>
<dbReference type="RefSeq" id="WP_101010874.1">
    <property type="nucleotide sequence ID" value="NZ_FRFC01000009.1"/>
</dbReference>
<dbReference type="InterPro" id="IPR004399">
    <property type="entry name" value="HMP/HMP-P_kinase_dom"/>
</dbReference>
<evidence type="ECO:0000256" key="2">
    <source>
        <dbReference type="ARBA" id="ARBA00022741"/>
    </source>
</evidence>
<keyword evidence="4" id="KW-0067">ATP-binding</keyword>
<sequence length="438" mass="48102">MNVLSIAGSDPSSGAGIQGDIKTFQSHGVYGLCVVTAVTSQNTSKFFDVKPVAPSLVKSQIRSILEDFKVEAIKIGMVYNKQTIQAIHSELKNIKIPIILDPIFNSTTGGILQMSSALKDFKKFLIPMSHVITPNTIEAQKITRIKIKSMKDMKNAAIKIQEMGAKNVIIKGGHLVENDKITDILLAGKRFHTYHHERMSFGNHGGGCTFSASLCANIAIGKDLANATDSARLFTIQSMKNSVKIGRGVQITSIRDKIENELHRAITEFCSIPSISEHIPECQTNFVYSKLNPSSLKDIMGLEGRIVKTGRVGTVAGNLKYGGSKHVASAVLEMAKKFPSFRSGINLKYDERIIRKAMTNGLKVASYDRNKETQENKEREGSTISWGIKTAISELQVAPDIVFHKGDFGKEAMIIVFGRNPEDVLKKTLKITQIHPST</sequence>
<keyword evidence="2" id="KW-0547">Nucleotide-binding</keyword>
<name>A0A2H1EJG0_9ARCH</name>
<accession>A0A2H1EJG0</accession>
<evidence type="ECO:0000313" key="8">
    <source>
        <dbReference type="Proteomes" id="UP000232412"/>
    </source>
</evidence>
<dbReference type="Proteomes" id="UP000232412">
    <property type="component" value="Unassembled WGS sequence"/>
</dbReference>
<evidence type="ECO:0000259" key="5">
    <source>
        <dbReference type="Pfam" id="PF08543"/>
    </source>
</evidence>
<evidence type="ECO:0000256" key="3">
    <source>
        <dbReference type="ARBA" id="ARBA00022777"/>
    </source>
</evidence>
<feature type="domain" description="Thiamine-phosphate synthase ThiN" evidence="6">
    <location>
        <begin position="261"/>
        <end position="429"/>
    </location>
</feature>
<dbReference type="PANTHER" id="PTHR20858">
    <property type="entry name" value="PHOSPHOMETHYLPYRIMIDINE KINASE"/>
    <property type="match status" value="1"/>
</dbReference>
<evidence type="ECO:0000256" key="1">
    <source>
        <dbReference type="ARBA" id="ARBA00022679"/>
    </source>
</evidence>
<dbReference type="GO" id="GO:0005524">
    <property type="term" value="F:ATP binding"/>
    <property type="evidence" value="ECO:0007669"/>
    <property type="project" value="UniProtKB-KW"/>
</dbReference>
<dbReference type="GO" id="GO:0009228">
    <property type="term" value="P:thiamine biosynthetic process"/>
    <property type="evidence" value="ECO:0007669"/>
    <property type="project" value="InterPro"/>
</dbReference>
<dbReference type="InterPro" id="IPR019293">
    <property type="entry name" value="ThiN"/>
</dbReference>
<keyword evidence="1" id="KW-0808">Transferase</keyword>
<dbReference type="Pfam" id="PF10120">
    <property type="entry name" value="ThiN"/>
    <property type="match status" value="1"/>
</dbReference>
<protein>
    <submittedName>
        <fullName evidence="7">Phosphomethylpyrimidine kinase</fullName>
    </submittedName>
</protein>
<dbReference type="GO" id="GO:0008902">
    <property type="term" value="F:hydroxymethylpyrimidine kinase activity"/>
    <property type="evidence" value="ECO:0007669"/>
    <property type="project" value="TreeGrafter"/>
</dbReference>
<dbReference type="GO" id="GO:0005829">
    <property type="term" value="C:cytosol"/>
    <property type="evidence" value="ECO:0007669"/>
    <property type="project" value="TreeGrafter"/>
</dbReference>
<dbReference type="InterPro" id="IPR013749">
    <property type="entry name" value="PM/HMP-P_kinase-1"/>
</dbReference>
<gene>
    <name evidence="7" type="ORF">NSIN_80021</name>
</gene>
<feature type="domain" description="Pyridoxamine kinase/Phosphomethylpyrimidine kinase" evidence="5">
    <location>
        <begin position="10"/>
        <end position="250"/>
    </location>
</feature>
<evidence type="ECO:0000313" key="7">
    <source>
        <dbReference type="EMBL" id="SHO47936.1"/>
    </source>
</evidence>
<organism evidence="7 8">
    <name type="scientific">Nitrosotalea sinensis</name>
    <dbReference type="NCBI Taxonomy" id="1499975"/>
    <lineage>
        <taxon>Archaea</taxon>
        <taxon>Nitrososphaerota</taxon>
        <taxon>Nitrososphaeria</taxon>
        <taxon>Nitrosotaleales</taxon>
        <taxon>Nitrosotaleaceae</taxon>
        <taxon>Nitrosotalea</taxon>
    </lineage>
</organism>
<dbReference type="Gene3D" id="3.40.1190.20">
    <property type="match status" value="1"/>
</dbReference>
<evidence type="ECO:0000256" key="4">
    <source>
        <dbReference type="ARBA" id="ARBA00022840"/>
    </source>
</evidence>
<dbReference type="SUPFAM" id="SSF53613">
    <property type="entry name" value="Ribokinase-like"/>
    <property type="match status" value="1"/>
</dbReference>
<dbReference type="InterPro" id="IPR029056">
    <property type="entry name" value="Ribokinase-like"/>
</dbReference>
<dbReference type="OrthoDB" id="43786at2157"/>
<evidence type="ECO:0000259" key="6">
    <source>
        <dbReference type="Pfam" id="PF10120"/>
    </source>
</evidence>
<dbReference type="PANTHER" id="PTHR20858:SF17">
    <property type="entry name" value="HYDROXYMETHYLPYRIMIDINE_PHOSPHOMETHYLPYRIMIDINE KINASE THI20-RELATED"/>
    <property type="match status" value="1"/>
</dbReference>
<reference evidence="8" key="1">
    <citation type="submission" date="2016-12" db="EMBL/GenBank/DDBJ databases">
        <authorList>
            <person name="Herbold C."/>
        </authorList>
    </citation>
    <scope>NUCLEOTIDE SEQUENCE [LARGE SCALE GENOMIC DNA]</scope>
</reference>
<dbReference type="AlphaFoldDB" id="A0A2H1EJG0"/>
<dbReference type="EMBL" id="FRFC01000009">
    <property type="protein sequence ID" value="SHO47936.1"/>
    <property type="molecule type" value="Genomic_DNA"/>
</dbReference>
<dbReference type="FunFam" id="3.40.1190.20:FF:000003">
    <property type="entry name" value="Phosphomethylpyrimidine kinase ThiD"/>
    <property type="match status" value="1"/>
</dbReference>
<keyword evidence="3 7" id="KW-0418">Kinase</keyword>
<dbReference type="GO" id="GO:0008972">
    <property type="term" value="F:phosphomethylpyrimidine kinase activity"/>
    <property type="evidence" value="ECO:0007669"/>
    <property type="project" value="InterPro"/>
</dbReference>
<keyword evidence="8" id="KW-1185">Reference proteome</keyword>